<dbReference type="PANTHER" id="PTHR42852:SF6">
    <property type="entry name" value="THIOL:DISULFIDE INTERCHANGE PROTEIN DSBE"/>
    <property type="match status" value="1"/>
</dbReference>
<dbReference type="Pfam" id="PF14289">
    <property type="entry name" value="DUF4369"/>
    <property type="match status" value="1"/>
</dbReference>
<protein>
    <submittedName>
        <fullName evidence="7">AhpC/TSA family protein</fullName>
    </submittedName>
</protein>
<dbReference type="PROSITE" id="PS51352">
    <property type="entry name" value="THIOREDOXIN_2"/>
    <property type="match status" value="1"/>
</dbReference>
<evidence type="ECO:0000259" key="6">
    <source>
        <dbReference type="PROSITE" id="PS51352"/>
    </source>
</evidence>
<dbReference type="EMBL" id="JAGTXB010000002">
    <property type="protein sequence ID" value="MBS0026991.1"/>
    <property type="molecule type" value="Genomic_DNA"/>
</dbReference>
<keyword evidence="3" id="KW-1015">Disulfide bond</keyword>
<evidence type="ECO:0000256" key="2">
    <source>
        <dbReference type="ARBA" id="ARBA00022748"/>
    </source>
</evidence>
<dbReference type="PANTHER" id="PTHR42852">
    <property type="entry name" value="THIOL:DISULFIDE INTERCHANGE PROTEIN DSBE"/>
    <property type="match status" value="1"/>
</dbReference>
<feature type="signal peptide" evidence="5">
    <location>
        <begin position="1"/>
        <end position="20"/>
    </location>
</feature>
<gene>
    <name evidence="7" type="ORF">KE626_06700</name>
</gene>
<dbReference type="InterPro" id="IPR025380">
    <property type="entry name" value="DUF4369"/>
</dbReference>
<proteinExistence type="predicted"/>
<evidence type="ECO:0000256" key="4">
    <source>
        <dbReference type="ARBA" id="ARBA00023284"/>
    </source>
</evidence>
<dbReference type="SUPFAM" id="SSF52833">
    <property type="entry name" value="Thioredoxin-like"/>
    <property type="match status" value="1"/>
</dbReference>
<dbReference type="Proteomes" id="UP000676386">
    <property type="component" value="Unassembled WGS sequence"/>
</dbReference>
<keyword evidence="5" id="KW-0732">Signal</keyword>
<dbReference type="InterPro" id="IPR036249">
    <property type="entry name" value="Thioredoxin-like_sf"/>
</dbReference>
<evidence type="ECO:0000313" key="7">
    <source>
        <dbReference type="EMBL" id="MBS0026991.1"/>
    </source>
</evidence>
<evidence type="ECO:0000256" key="5">
    <source>
        <dbReference type="SAM" id="SignalP"/>
    </source>
</evidence>
<comment type="caution">
    <text evidence="7">The sequence shown here is derived from an EMBL/GenBank/DDBJ whole genome shotgun (WGS) entry which is preliminary data.</text>
</comment>
<dbReference type="Pfam" id="PF00578">
    <property type="entry name" value="AhpC-TSA"/>
    <property type="match status" value="1"/>
</dbReference>
<accession>A0ABS5IW47</accession>
<dbReference type="InterPro" id="IPR013766">
    <property type="entry name" value="Thioredoxin_domain"/>
</dbReference>
<name>A0ABS5IW47_9BACT</name>
<dbReference type="RefSeq" id="WP_211972081.1">
    <property type="nucleotide sequence ID" value="NZ_CBFHAM010000084.1"/>
</dbReference>
<dbReference type="Gene3D" id="3.40.30.10">
    <property type="entry name" value="Glutaredoxin"/>
    <property type="match status" value="1"/>
</dbReference>
<dbReference type="InterPro" id="IPR000866">
    <property type="entry name" value="AhpC/TSA"/>
</dbReference>
<keyword evidence="2" id="KW-0201">Cytochrome c-type biogenesis</keyword>
<evidence type="ECO:0000313" key="8">
    <source>
        <dbReference type="Proteomes" id="UP000676386"/>
    </source>
</evidence>
<dbReference type="PROSITE" id="PS00194">
    <property type="entry name" value="THIOREDOXIN_1"/>
    <property type="match status" value="1"/>
</dbReference>
<comment type="subcellular location">
    <subcellularLocation>
        <location evidence="1">Cell envelope</location>
    </subcellularLocation>
</comment>
<feature type="domain" description="Thioredoxin" evidence="6">
    <location>
        <begin position="229"/>
        <end position="366"/>
    </location>
</feature>
<feature type="chain" id="PRO_5045486742" evidence="5">
    <location>
        <begin position="21"/>
        <end position="366"/>
    </location>
</feature>
<dbReference type="InterPro" id="IPR017937">
    <property type="entry name" value="Thioredoxin_CS"/>
</dbReference>
<organism evidence="7 8">
    <name type="scientific">Chitinophaga hostae</name>
    <dbReference type="NCBI Taxonomy" id="2831022"/>
    <lineage>
        <taxon>Bacteria</taxon>
        <taxon>Pseudomonadati</taxon>
        <taxon>Bacteroidota</taxon>
        <taxon>Chitinophagia</taxon>
        <taxon>Chitinophagales</taxon>
        <taxon>Chitinophagaceae</taxon>
        <taxon>Chitinophaga</taxon>
    </lineage>
</organism>
<reference evidence="7 8" key="1">
    <citation type="submission" date="2021-04" db="EMBL/GenBank/DDBJ databases">
        <title>Chitinophaga sp. nov., isolated from the rhizosphere soil.</title>
        <authorList>
            <person name="He S."/>
        </authorList>
    </citation>
    <scope>NUCLEOTIDE SEQUENCE [LARGE SCALE GENOMIC DNA]</scope>
    <source>
        <strain evidence="7 8">2R12</strain>
    </source>
</reference>
<evidence type="ECO:0000256" key="3">
    <source>
        <dbReference type="ARBA" id="ARBA00023157"/>
    </source>
</evidence>
<evidence type="ECO:0000256" key="1">
    <source>
        <dbReference type="ARBA" id="ARBA00004196"/>
    </source>
</evidence>
<sequence length="366" mass="39769">MKKLLTVSAALLFLSAVTQAQSVIHGTIKDGSSGRAYLSYDVKQEEVKDSAEIKNGKFLFTIKSSGTNLYHLNVAGTQAYRSLMLEKNGKATVESPDHNLEKAVITGGPAQKDWTAFDGALQTLFPVANSLNALYDSSRKANGGKVDSLTAAAVTAGFHGLDLKGDSIVQHYITTKHNTVLEAYLVNRFHTGPGKDKEAKEWYDKMGPVAKTSLYGETIQAFLATAAKTSEGKKAPVFSMKDVNGKTVSLADFKGKYVLIDFWASWCGPCRAENPNVVKAYEAYKDKGFTILGVSLDDNAEKWKAAIAKDHLTWTHISDLSGWKNPAVKLYGVSSVPTNFLVDPTGKIVAKNLRGEALQQKLKEIL</sequence>
<keyword evidence="4" id="KW-0676">Redox-active center</keyword>
<dbReference type="InterPro" id="IPR050553">
    <property type="entry name" value="Thioredoxin_ResA/DsbE_sf"/>
</dbReference>
<keyword evidence="8" id="KW-1185">Reference proteome</keyword>
<dbReference type="CDD" id="cd02966">
    <property type="entry name" value="TlpA_like_family"/>
    <property type="match status" value="1"/>
</dbReference>